<dbReference type="OrthoDB" id="10249365at2759"/>
<protein>
    <submittedName>
        <fullName evidence="4">NADH-ubiquinone oxidoreductase subunit, mitochondrial</fullName>
    </submittedName>
</protein>
<dbReference type="PANTHER" id="PTHR43105:SF13">
    <property type="entry name" value="NADH-UBIQUINONE OXIDOREDUCTASE 75 KDA SUBUNIT, MITOCHONDRIAL"/>
    <property type="match status" value="1"/>
</dbReference>
<comment type="caution">
    <text evidence="4">The sequence shown here is derived from an EMBL/GenBank/DDBJ whole genome shotgun (WGS) entry which is preliminary data.</text>
</comment>
<feature type="domain" description="Molybdopterin oxidoreductase" evidence="3">
    <location>
        <begin position="3"/>
        <end position="305"/>
    </location>
</feature>
<keyword evidence="4" id="KW-0830">Ubiquinone</keyword>
<dbReference type="Gene3D" id="3.40.50.740">
    <property type="match status" value="1"/>
</dbReference>
<dbReference type="Proteomes" id="UP000023152">
    <property type="component" value="Unassembled WGS sequence"/>
</dbReference>
<keyword evidence="5" id="KW-1185">Reference proteome</keyword>
<dbReference type="AlphaFoldDB" id="X6M4S6"/>
<evidence type="ECO:0000313" key="5">
    <source>
        <dbReference type="Proteomes" id="UP000023152"/>
    </source>
</evidence>
<name>X6M4S6_RETFI</name>
<evidence type="ECO:0000259" key="3">
    <source>
        <dbReference type="Pfam" id="PF00384"/>
    </source>
</evidence>
<feature type="non-terminal residue" evidence="4">
    <location>
        <position position="359"/>
    </location>
</feature>
<gene>
    <name evidence="4" type="ORF">RFI_28404</name>
</gene>
<dbReference type="GO" id="GO:0016491">
    <property type="term" value="F:oxidoreductase activity"/>
    <property type="evidence" value="ECO:0007669"/>
    <property type="project" value="InterPro"/>
</dbReference>
<evidence type="ECO:0000256" key="1">
    <source>
        <dbReference type="ARBA" id="ARBA00001966"/>
    </source>
</evidence>
<sequence>NSNLLQPSTWPEALQFITQYIQSLSNPSTQIKAIAGDLCDVESMLALKDLFNSLGSNYTESRQDHINLCPDFRTNYLFNSKITGIDQSDICILIGCNPRMEAPLINARLRKAYLNGLDIYVIGNQIISNFETNILEQSPISSILKQSQKPLIIFGMSLFTDNNISKTCHYLLEQLLIKYPQFQNNSWNGISFLQTRSARNAALDIGFIKGPDVPDHDQNIQLVYLLGADEFDLEKDIPSNAFIIYQGSHGDKGASIADVVLPTTSFVEKNGTYVNLDGRVQRTKKAITAPGHARVDWECIRALAEFLHINLPYDNIEQLRQRLYQIAPHFEKLDSIQTPFLTKPLSLSSSSSSSELSKD</sequence>
<comment type="cofactor">
    <cofactor evidence="1">
        <name>[4Fe-4S] cluster</name>
        <dbReference type="ChEBI" id="CHEBI:49883"/>
    </cofactor>
</comment>
<dbReference type="InterPro" id="IPR050123">
    <property type="entry name" value="Prok_molybdopt-oxidoreductase"/>
</dbReference>
<comment type="cofactor">
    <cofactor evidence="2">
        <name>[2Fe-2S] cluster</name>
        <dbReference type="ChEBI" id="CHEBI:190135"/>
    </cofactor>
</comment>
<dbReference type="SUPFAM" id="SSF53706">
    <property type="entry name" value="Formate dehydrogenase/DMSO reductase, domains 1-3"/>
    <property type="match status" value="1"/>
</dbReference>
<accession>X6M4S6</accession>
<evidence type="ECO:0000256" key="2">
    <source>
        <dbReference type="ARBA" id="ARBA00034078"/>
    </source>
</evidence>
<dbReference type="EMBL" id="ASPP01024483">
    <property type="protein sequence ID" value="ETO08983.1"/>
    <property type="molecule type" value="Genomic_DNA"/>
</dbReference>
<organism evidence="4 5">
    <name type="scientific">Reticulomyxa filosa</name>
    <dbReference type="NCBI Taxonomy" id="46433"/>
    <lineage>
        <taxon>Eukaryota</taxon>
        <taxon>Sar</taxon>
        <taxon>Rhizaria</taxon>
        <taxon>Retaria</taxon>
        <taxon>Foraminifera</taxon>
        <taxon>Monothalamids</taxon>
        <taxon>Reticulomyxidae</taxon>
        <taxon>Reticulomyxa</taxon>
    </lineage>
</organism>
<feature type="non-terminal residue" evidence="4">
    <location>
        <position position="1"/>
    </location>
</feature>
<proteinExistence type="predicted"/>
<dbReference type="InterPro" id="IPR006656">
    <property type="entry name" value="Mopterin_OxRdtase"/>
</dbReference>
<evidence type="ECO:0000313" key="4">
    <source>
        <dbReference type="EMBL" id="ETO08983.1"/>
    </source>
</evidence>
<dbReference type="PANTHER" id="PTHR43105">
    <property type="entry name" value="RESPIRATORY NITRATE REDUCTASE"/>
    <property type="match status" value="1"/>
</dbReference>
<reference evidence="4 5" key="1">
    <citation type="journal article" date="2013" name="Curr. Biol.">
        <title>The Genome of the Foraminiferan Reticulomyxa filosa.</title>
        <authorList>
            <person name="Glockner G."/>
            <person name="Hulsmann N."/>
            <person name="Schleicher M."/>
            <person name="Noegel A.A."/>
            <person name="Eichinger L."/>
            <person name="Gallinger C."/>
            <person name="Pawlowski J."/>
            <person name="Sierra R."/>
            <person name="Euteneuer U."/>
            <person name="Pillet L."/>
            <person name="Moustafa A."/>
            <person name="Platzer M."/>
            <person name="Groth M."/>
            <person name="Szafranski K."/>
            <person name="Schliwa M."/>
        </authorList>
    </citation>
    <scope>NUCLEOTIDE SEQUENCE [LARGE SCALE GENOMIC DNA]</scope>
</reference>
<dbReference type="GO" id="GO:0016020">
    <property type="term" value="C:membrane"/>
    <property type="evidence" value="ECO:0007669"/>
    <property type="project" value="TreeGrafter"/>
</dbReference>
<dbReference type="Pfam" id="PF00384">
    <property type="entry name" value="Molybdopterin"/>
    <property type="match status" value="1"/>
</dbReference>